<dbReference type="EMBL" id="BRXW01000209">
    <property type="protein sequence ID" value="GMI14238.1"/>
    <property type="molecule type" value="Genomic_DNA"/>
</dbReference>
<proteinExistence type="predicted"/>
<evidence type="ECO:0000313" key="3">
    <source>
        <dbReference type="Proteomes" id="UP001165122"/>
    </source>
</evidence>
<sequence length="87" mass="9600">MATPDTPAPTDHEDERMETPIVVKNLDTGNIHLVDGDGDVAAKPPDSVAKKLWKRFYHAEHGLEGGGSEKMVEEEDNVKQPAGCWCW</sequence>
<reference evidence="3" key="1">
    <citation type="journal article" date="2023" name="Commun. Biol.">
        <title>Genome analysis of Parmales, the sister group of diatoms, reveals the evolutionary specialization of diatoms from phago-mixotrophs to photoautotrophs.</title>
        <authorList>
            <person name="Ban H."/>
            <person name="Sato S."/>
            <person name="Yoshikawa S."/>
            <person name="Yamada K."/>
            <person name="Nakamura Y."/>
            <person name="Ichinomiya M."/>
            <person name="Sato N."/>
            <person name="Blanc-Mathieu R."/>
            <person name="Endo H."/>
            <person name="Kuwata A."/>
            <person name="Ogata H."/>
        </authorList>
    </citation>
    <scope>NUCLEOTIDE SEQUENCE [LARGE SCALE GENOMIC DNA]</scope>
    <source>
        <strain evidence="3">NIES 3700</strain>
    </source>
</reference>
<dbReference type="AlphaFoldDB" id="A0A9W7KWE8"/>
<name>A0A9W7KWE8_9STRA</name>
<organism evidence="2 3">
    <name type="scientific">Triparma laevis f. longispina</name>
    <dbReference type="NCBI Taxonomy" id="1714387"/>
    <lineage>
        <taxon>Eukaryota</taxon>
        <taxon>Sar</taxon>
        <taxon>Stramenopiles</taxon>
        <taxon>Ochrophyta</taxon>
        <taxon>Bolidophyceae</taxon>
        <taxon>Parmales</taxon>
        <taxon>Triparmaceae</taxon>
        <taxon>Triparma</taxon>
    </lineage>
</organism>
<keyword evidence="3" id="KW-1185">Reference proteome</keyword>
<accession>A0A9W7KWE8</accession>
<gene>
    <name evidence="2" type="ORF">TrLO_g13068</name>
</gene>
<feature type="region of interest" description="Disordered" evidence="1">
    <location>
        <begin position="63"/>
        <end position="87"/>
    </location>
</feature>
<dbReference type="OrthoDB" id="10308708at2759"/>
<comment type="caution">
    <text evidence="2">The sequence shown here is derived from an EMBL/GenBank/DDBJ whole genome shotgun (WGS) entry which is preliminary data.</text>
</comment>
<protein>
    <submittedName>
        <fullName evidence="2">Uncharacterized protein</fullName>
    </submittedName>
</protein>
<evidence type="ECO:0000256" key="1">
    <source>
        <dbReference type="SAM" id="MobiDB-lite"/>
    </source>
</evidence>
<dbReference type="Proteomes" id="UP001165122">
    <property type="component" value="Unassembled WGS sequence"/>
</dbReference>
<evidence type="ECO:0000313" key="2">
    <source>
        <dbReference type="EMBL" id="GMI14238.1"/>
    </source>
</evidence>